<dbReference type="Pfam" id="PF04057">
    <property type="entry name" value="Rep-A_N"/>
    <property type="match status" value="1"/>
</dbReference>
<keyword evidence="5 9" id="KW-0863">Zinc-finger</keyword>
<evidence type="ECO:0000256" key="7">
    <source>
        <dbReference type="ARBA" id="ARBA00023125"/>
    </source>
</evidence>
<comment type="function">
    <text evidence="9">As part of the replication protein A (RPA/RP-A), a single-stranded DNA-binding heterotrimeric complex, may play an essential role in DNA replication, recombination and repair. Binds and stabilizes single-stranded DNA intermediates, preventing complementary DNA reannealing and recruiting different proteins involved in DNA metabolism.</text>
</comment>
<dbReference type="Pfam" id="PF08646">
    <property type="entry name" value="Rep_fac-A_C"/>
    <property type="match status" value="1"/>
</dbReference>
<evidence type="ECO:0000256" key="1">
    <source>
        <dbReference type="ARBA" id="ARBA00004123"/>
    </source>
</evidence>
<dbReference type="GO" id="GO:0003697">
    <property type="term" value="F:single-stranded DNA binding"/>
    <property type="evidence" value="ECO:0007669"/>
    <property type="project" value="UniProtKB-ARBA"/>
</dbReference>
<dbReference type="FunFam" id="2.40.50.140:FF:000041">
    <property type="entry name" value="Replication protein A subunit"/>
    <property type="match status" value="1"/>
</dbReference>
<feature type="domain" description="Replication factor-A protein 1 N-terminal" evidence="12">
    <location>
        <begin position="38"/>
        <end position="132"/>
    </location>
</feature>
<evidence type="ECO:0000259" key="13">
    <source>
        <dbReference type="Pfam" id="PF08646"/>
    </source>
</evidence>
<feature type="region of interest" description="Disordered" evidence="10">
    <location>
        <begin position="142"/>
        <end position="191"/>
    </location>
</feature>
<dbReference type="CDD" id="cd04476">
    <property type="entry name" value="RPA1_DBD_C"/>
    <property type="match status" value="1"/>
</dbReference>
<evidence type="ECO:0000256" key="6">
    <source>
        <dbReference type="ARBA" id="ARBA00022833"/>
    </source>
</evidence>
<feature type="domain" description="Replication protein A OB" evidence="14">
    <location>
        <begin position="317"/>
        <end position="414"/>
    </location>
</feature>
<dbReference type="InterPro" id="IPR004591">
    <property type="entry name" value="Rfa1"/>
</dbReference>
<dbReference type="FunFam" id="2.40.50.140:FF:000090">
    <property type="entry name" value="Replication protein A subunit"/>
    <property type="match status" value="1"/>
</dbReference>
<evidence type="ECO:0000256" key="9">
    <source>
        <dbReference type="RuleBase" id="RU364130"/>
    </source>
</evidence>
<keyword evidence="3 9" id="KW-0235">DNA replication</keyword>
<comment type="caution">
    <text evidence="15">The sequence shown here is derived from an EMBL/GenBank/DDBJ whole genome shotgun (WGS) entry which is preliminary data.</text>
</comment>
<evidence type="ECO:0000256" key="4">
    <source>
        <dbReference type="ARBA" id="ARBA00022723"/>
    </source>
</evidence>
<gene>
    <name evidence="15" type="ORF">N7482_010225</name>
</gene>
<reference evidence="15" key="2">
    <citation type="journal article" date="2023" name="IMA Fungus">
        <title>Comparative genomic study of the Penicillium genus elucidates a diverse pangenome and 15 lateral gene transfer events.</title>
        <authorList>
            <person name="Petersen C."/>
            <person name="Sorensen T."/>
            <person name="Nielsen M.R."/>
            <person name="Sondergaard T.E."/>
            <person name="Sorensen J.L."/>
            <person name="Fitzpatrick D.A."/>
            <person name="Frisvad J.C."/>
            <person name="Nielsen K.L."/>
        </authorList>
    </citation>
    <scope>NUCLEOTIDE SEQUENCE</scope>
    <source>
        <strain evidence="15">IBT 26290</strain>
    </source>
</reference>
<evidence type="ECO:0000256" key="8">
    <source>
        <dbReference type="ARBA" id="ARBA00023242"/>
    </source>
</evidence>
<dbReference type="CDD" id="cd04474">
    <property type="entry name" value="RPA1_DBD_A"/>
    <property type="match status" value="1"/>
</dbReference>
<evidence type="ECO:0000256" key="10">
    <source>
        <dbReference type="SAM" id="MobiDB-lite"/>
    </source>
</evidence>
<proteinExistence type="inferred from homology"/>
<evidence type="ECO:0000256" key="3">
    <source>
        <dbReference type="ARBA" id="ARBA00022705"/>
    </source>
</evidence>
<dbReference type="GO" id="GO:0000781">
    <property type="term" value="C:chromosome, telomeric region"/>
    <property type="evidence" value="ECO:0007669"/>
    <property type="project" value="UniProtKB-ARBA"/>
</dbReference>
<dbReference type="Pfam" id="PF16900">
    <property type="entry name" value="REPA_OB_2"/>
    <property type="match status" value="1"/>
</dbReference>
<dbReference type="Proteomes" id="UP001149163">
    <property type="component" value="Unassembled WGS sequence"/>
</dbReference>
<dbReference type="InterPro" id="IPR031657">
    <property type="entry name" value="REPA_OB_2"/>
</dbReference>
<comment type="subunit">
    <text evidence="9">Component of the heterotrimeric canonical replication protein A complex (RPA).</text>
</comment>
<dbReference type="InterPro" id="IPR012340">
    <property type="entry name" value="NA-bd_OB-fold"/>
</dbReference>
<dbReference type="GO" id="GO:0006260">
    <property type="term" value="P:DNA replication"/>
    <property type="evidence" value="ECO:0007669"/>
    <property type="project" value="UniProtKB-KW"/>
</dbReference>
<evidence type="ECO:0000313" key="15">
    <source>
        <dbReference type="EMBL" id="KAJ5150973.1"/>
    </source>
</evidence>
<keyword evidence="8 9" id="KW-0539">Nucleus</keyword>
<reference evidence="15" key="1">
    <citation type="submission" date="2022-11" db="EMBL/GenBank/DDBJ databases">
        <authorList>
            <person name="Petersen C."/>
        </authorList>
    </citation>
    <scope>NUCLEOTIDE SEQUENCE</scope>
    <source>
        <strain evidence="15">IBT 26290</strain>
    </source>
</reference>
<dbReference type="NCBIfam" id="TIGR00617">
    <property type="entry name" value="rpa1"/>
    <property type="match status" value="1"/>
</dbReference>
<dbReference type="InterPro" id="IPR013955">
    <property type="entry name" value="Rep_factor-A_C"/>
</dbReference>
<dbReference type="InterPro" id="IPR047192">
    <property type="entry name" value="Euk_RPA1_DBD_C"/>
</dbReference>
<dbReference type="Pfam" id="PF01336">
    <property type="entry name" value="tRNA_anti-codon"/>
    <property type="match status" value="1"/>
</dbReference>
<dbReference type="EMBL" id="JAPQKN010000008">
    <property type="protein sequence ID" value="KAJ5150973.1"/>
    <property type="molecule type" value="Genomic_DNA"/>
</dbReference>
<dbReference type="PANTHER" id="PTHR47165:SF4">
    <property type="entry name" value="OS03G0429900 PROTEIN"/>
    <property type="match status" value="1"/>
</dbReference>
<sequence>MASDAAAQVTVGALRYVPRRLDGGLAARTLPNELTSEISAIFDDTKPQAREPIVQCVQVKPLPPQPNHPERYRAVFSDIANYVQTMLATQANHVVTDGSLRKGCFVRLKSFQANSVKGKKILIILDLEVLKELGEAEKIGEPKPLEIKADDEEKTQPTTISSNGFYGSKPPAAPAQQPNRAQSTRGPSSSAHATIYPIEAISPYSNKWTIKARCTSKSNIKTWHNKNGEGKLFSVNLLDDSGEIRATGFNDQCDMLYDLFQEGSVYYISSPCRVQIAKKQFTNLNNDYELTFERDTLVEKAEDQNDVPQIRFNFTTIGDLQSVEKDTTTDVIGILKDIGETSQIVSKGTGKPYDKRELNLVDNTGFSVRLTIWGASAVNFNVSPESVVAFKGVKVSDFGGRSLSLLSSGSMAVDPDIGEAHRLKGWYDAQGRTEVFTSHATLSGATNSNMKSDPFKTIAQVREEQLGMSDQVDYFSLKATVVFIRQESTWCYPACLSEGCNKKVTELDSGWRCEMCEKTHPRPEYRYIMPISVSDHTGQLWLSCFDDTGRLIMGTSADNLMQLRENNNAAFQEVFHEANCRTWSFRCRAKIDTFGEQQRVRYQVSSARAINYSEEASRLAEIISSYTLD</sequence>
<keyword evidence="4 9" id="KW-0479">Metal-binding</keyword>
<evidence type="ECO:0000259" key="14">
    <source>
        <dbReference type="Pfam" id="PF16900"/>
    </source>
</evidence>
<dbReference type="SUPFAM" id="SSF50249">
    <property type="entry name" value="Nucleic acid-binding proteins"/>
    <property type="match status" value="4"/>
</dbReference>
<dbReference type="InterPro" id="IPR007199">
    <property type="entry name" value="Rep_factor-A_N"/>
</dbReference>
<name>A0A9W9HLL6_9EURO</name>
<dbReference type="CDD" id="cd04475">
    <property type="entry name" value="RPA1_DBD_B"/>
    <property type="match status" value="1"/>
</dbReference>
<evidence type="ECO:0000256" key="2">
    <source>
        <dbReference type="ARBA" id="ARBA00005690"/>
    </source>
</evidence>
<dbReference type="GO" id="GO:0005662">
    <property type="term" value="C:DNA replication factor A complex"/>
    <property type="evidence" value="ECO:0007669"/>
    <property type="project" value="UniProtKB-ARBA"/>
</dbReference>
<dbReference type="GO" id="GO:0006281">
    <property type="term" value="P:DNA repair"/>
    <property type="evidence" value="ECO:0007669"/>
    <property type="project" value="InterPro"/>
</dbReference>
<dbReference type="PANTHER" id="PTHR47165">
    <property type="entry name" value="OS03G0429900 PROTEIN"/>
    <property type="match status" value="1"/>
</dbReference>
<keyword evidence="7 9" id="KW-0238">DNA-binding</keyword>
<dbReference type="OrthoDB" id="1751331at2759"/>
<dbReference type="CDD" id="cd04477">
    <property type="entry name" value="RPA1N"/>
    <property type="match status" value="1"/>
</dbReference>
<protein>
    <recommendedName>
        <fullName evidence="9">Replication protein A subunit</fullName>
    </recommendedName>
</protein>
<dbReference type="GeneID" id="81431525"/>
<dbReference type="GO" id="GO:0007004">
    <property type="term" value="P:telomere maintenance via telomerase"/>
    <property type="evidence" value="ECO:0007669"/>
    <property type="project" value="UniProtKB-ARBA"/>
</dbReference>
<organism evidence="15 16">
    <name type="scientific">Penicillium canariense</name>
    <dbReference type="NCBI Taxonomy" id="189055"/>
    <lineage>
        <taxon>Eukaryota</taxon>
        <taxon>Fungi</taxon>
        <taxon>Dikarya</taxon>
        <taxon>Ascomycota</taxon>
        <taxon>Pezizomycotina</taxon>
        <taxon>Eurotiomycetes</taxon>
        <taxon>Eurotiomycetidae</taxon>
        <taxon>Eurotiales</taxon>
        <taxon>Aspergillaceae</taxon>
        <taxon>Penicillium</taxon>
    </lineage>
</organism>
<dbReference type="AlphaFoldDB" id="A0A9W9HLL6"/>
<dbReference type="InterPro" id="IPR004365">
    <property type="entry name" value="NA-bd_OB_tRNA"/>
</dbReference>
<comment type="similarity">
    <text evidence="2 9">Belongs to the replication factor A protein 1 family.</text>
</comment>
<dbReference type="RefSeq" id="XP_056538306.1">
    <property type="nucleotide sequence ID" value="XM_056692349.1"/>
</dbReference>
<evidence type="ECO:0000259" key="11">
    <source>
        <dbReference type="Pfam" id="PF01336"/>
    </source>
</evidence>
<evidence type="ECO:0000256" key="5">
    <source>
        <dbReference type="ARBA" id="ARBA00022771"/>
    </source>
</evidence>
<dbReference type="FunFam" id="2.40.50.140:FF:000064">
    <property type="entry name" value="Replication protein A subunit"/>
    <property type="match status" value="1"/>
</dbReference>
<dbReference type="GO" id="GO:0006310">
    <property type="term" value="P:DNA recombination"/>
    <property type="evidence" value="ECO:0007669"/>
    <property type="project" value="InterPro"/>
</dbReference>
<feature type="compositionally biased region" description="Polar residues" evidence="10">
    <location>
        <begin position="156"/>
        <end position="165"/>
    </location>
</feature>
<evidence type="ECO:0000259" key="12">
    <source>
        <dbReference type="Pfam" id="PF04057"/>
    </source>
</evidence>
<comment type="subcellular location">
    <subcellularLocation>
        <location evidence="1 9">Nucleus</location>
    </subcellularLocation>
</comment>
<keyword evidence="6 9" id="KW-0862">Zinc</keyword>
<dbReference type="Gene3D" id="2.40.50.140">
    <property type="entry name" value="Nucleic acid-binding proteins"/>
    <property type="match status" value="4"/>
</dbReference>
<evidence type="ECO:0000313" key="16">
    <source>
        <dbReference type="Proteomes" id="UP001149163"/>
    </source>
</evidence>
<accession>A0A9W9HLL6</accession>
<keyword evidence="16" id="KW-1185">Reference proteome</keyword>
<dbReference type="FunFam" id="2.40.50.140:FF:000117">
    <property type="entry name" value="Replication protein A subunit"/>
    <property type="match status" value="1"/>
</dbReference>
<dbReference type="GO" id="GO:0008270">
    <property type="term" value="F:zinc ion binding"/>
    <property type="evidence" value="ECO:0007669"/>
    <property type="project" value="UniProtKB-KW"/>
</dbReference>
<feature type="domain" description="OB" evidence="11">
    <location>
        <begin position="208"/>
        <end position="280"/>
    </location>
</feature>
<feature type="domain" description="Replication factor A C-terminal" evidence="13">
    <location>
        <begin position="474"/>
        <end position="619"/>
    </location>
</feature>